<sequence>MPRATQQRDGSLAPVIVGLFVRQAAATVFNGIPSNARLHLTVRSRRARLARERAWTDMRERIDELATAVPSAHLVGWRYVDRATRASRVRKLPMFGSGPRGTELLALTGSLYAEAYFGTDADPEPMLRKLNADTAHPLLWRATHRPGWPAGRWDQDSPHDPLLRDAMPSTRSRLVILRTERTEPAGWSLDSARTQYGALLRWSAHTTYLTVHRHPWLRGLQRRLWRRLRRSGPARPGRA</sequence>
<evidence type="ECO:0000313" key="2">
    <source>
        <dbReference type="Proteomes" id="UP000749040"/>
    </source>
</evidence>
<evidence type="ECO:0000313" key="1">
    <source>
        <dbReference type="EMBL" id="MBM9506668.1"/>
    </source>
</evidence>
<dbReference type="EMBL" id="JADKYB010000009">
    <property type="protein sequence ID" value="MBM9506668.1"/>
    <property type="molecule type" value="Genomic_DNA"/>
</dbReference>
<protein>
    <submittedName>
        <fullName evidence="1">Uncharacterized protein</fullName>
    </submittedName>
</protein>
<comment type="caution">
    <text evidence="1">The sequence shown here is derived from an EMBL/GenBank/DDBJ whole genome shotgun (WGS) entry which is preliminary data.</text>
</comment>
<dbReference type="RefSeq" id="WP_205358517.1">
    <property type="nucleotide sequence ID" value="NZ_JADKYB010000009.1"/>
</dbReference>
<gene>
    <name evidence="1" type="ORF">ITX44_19325</name>
</gene>
<dbReference type="Proteomes" id="UP000749040">
    <property type="component" value="Unassembled WGS sequence"/>
</dbReference>
<organism evidence="1 2">
    <name type="scientific">Actinacidiphila acididurans</name>
    <dbReference type="NCBI Taxonomy" id="2784346"/>
    <lineage>
        <taxon>Bacteria</taxon>
        <taxon>Bacillati</taxon>
        <taxon>Actinomycetota</taxon>
        <taxon>Actinomycetes</taxon>
        <taxon>Kitasatosporales</taxon>
        <taxon>Streptomycetaceae</taxon>
        <taxon>Actinacidiphila</taxon>
    </lineage>
</organism>
<name>A0ABS2TTK9_9ACTN</name>
<keyword evidence="2" id="KW-1185">Reference proteome</keyword>
<reference evidence="1 2" key="1">
    <citation type="submission" date="2021-01" db="EMBL/GenBank/DDBJ databases">
        <title>Streptomyces acididurans sp. nov., isolated from a peat swamp forest soil.</title>
        <authorList>
            <person name="Chantavorakit T."/>
            <person name="Duangmal K."/>
        </authorList>
    </citation>
    <scope>NUCLEOTIDE SEQUENCE [LARGE SCALE GENOMIC DNA]</scope>
    <source>
        <strain evidence="1 2">KK5PA1</strain>
    </source>
</reference>
<accession>A0ABS2TTK9</accession>
<proteinExistence type="predicted"/>